<name>A0A9N9G5W2_9GLOM</name>
<organism evidence="3 4">
    <name type="scientific">Paraglomus brasilianum</name>
    <dbReference type="NCBI Taxonomy" id="144538"/>
    <lineage>
        <taxon>Eukaryota</taxon>
        <taxon>Fungi</taxon>
        <taxon>Fungi incertae sedis</taxon>
        <taxon>Mucoromycota</taxon>
        <taxon>Glomeromycotina</taxon>
        <taxon>Glomeromycetes</taxon>
        <taxon>Paraglomerales</taxon>
        <taxon>Paraglomeraceae</taxon>
        <taxon>Paraglomus</taxon>
    </lineage>
</organism>
<dbReference type="Pfam" id="PF00566">
    <property type="entry name" value="RabGAP-TBC"/>
    <property type="match status" value="1"/>
</dbReference>
<evidence type="ECO:0000259" key="2">
    <source>
        <dbReference type="PROSITE" id="PS50086"/>
    </source>
</evidence>
<dbReference type="SUPFAM" id="SSF47923">
    <property type="entry name" value="Ypt/Rab-GAP domain of gyp1p"/>
    <property type="match status" value="2"/>
</dbReference>
<evidence type="ECO:0000256" key="1">
    <source>
        <dbReference type="ARBA" id="ARBA00022468"/>
    </source>
</evidence>
<dbReference type="PANTHER" id="PTHR20913">
    <property type="entry name" value="TBC1 DOMAIN FAMILY MEMBER 20/GTPASE"/>
    <property type="match status" value="1"/>
</dbReference>
<dbReference type="EMBL" id="CAJVPI010000876">
    <property type="protein sequence ID" value="CAG8579292.1"/>
    <property type="molecule type" value="Genomic_DNA"/>
</dbReference>
<dbReference type="InterPro" id="IPR035969">
    <property type="entry name" value="Rab-GAP_TBC_sf"/>
</dbReference>
<dbReference type="GO" id="GO:0006888">
    <property type="term" value="P:endoplasmic reticulum to Golgi vesicle-mediated transport"/>
    <property type="evidence" value="ECO:0007669"/>
    <property type="project" value="TreeGrafter"/>
</dbReference>
<dbReference type="AlphaFoldDB" id="A0A9N9G5W2"/>
<dbReference type="PROSITE" id="PS50086">
    <property type="entry name" value="TBC_RABGAP"/>
    <property type="match status" value="1"/>
</dbReference>
<gene>
    <name evidence="3" type="ORF">PBRASI_LOCUS6530</name>
</gene>
<dbReference type="InterPro" id="IPR045913">
    <property type="entry name" value="TBC20/Gyp8-like"/>
</dbReference>
<dbReference type="Gene3D" id="1.10.472.80">
    <property type="entry name" value="Ypt/Rab-GAP domain of gyp1p, domain 3"/>
    <property type="match status" value="1"/>
</dbReference>
<dbReference type="Proteomes" id="UP000789739">
    <property type="component" value="Unassembled WGS sequence"/>
</dbReference>
<dbReference type="OrthoDB" id="206700at2759"/>
<comment type="caution">
    <text evidence="3">The sequence shown here is derived from an EMBL/GenBank/DDBJ whole genome shotgun (WGS) entry which is preliminary data.</text>
</comment>
<keyword evidence="1" id="KW-0343">GTPase activation</keyword>
<feature type="domain" description="Rab-GAP TBC" evidence="2">
    <location>
        <begin position="30"/>
        <end position="217"/>
    </location>
</feature>
<dbReference type="Gene3D" id="1.10.8.1310">
    <property type="match status" value="1"/>
</dbReference>
<protein>
    <submittedName>
        <fullName evidence="3">9040_t:CDS:1</fullName>
    </submittedName>
</protein>
<dbReference type="GO" id="GO:0005096">
    <property type="term" value="F:GTPase activator activity"/>
    <property type="evidence" value="ECO:0007669"/>
    <property type="project" value="UniProtKB-KW"/>
</dbReference>
<dbReference type="GO" id="GO:0005789">
    <property type="term" value="C:endoplasmic reticulum membrane"/>
    <property type="evidence" value="ECO:0007669"/>
    <property type="project" value="TreeGrafter"/>
</dbReference>
<dbReference type="SMART" id="SM00164">
    <property type="entry name" value="TBC"/>
    <property type="match status" value="1"/>
</dbReference>
<proteinExistence type="predicted"/>
<evidence type="ECO:0000313" key="3">
    <source>
        <dbReference type="EMBL" id="CAG8579292.1"/>
    </source>
</evidence>
<accession>A0A9N9G5W2</accession>
<sequence length="321" mass="36727">MNKKASIIQIAVNKTDVESIKYLAKTELGLVNKELRKKCWPMLVRNYTNYEKVKEQCITIDEKESQQILVDVNRTRKHLPKDIGDYEKEKFMSELYDVIVAVLERNPDLRYYQGFNMVCSVLLITLGKDDAIMVAEYLALGPLRDMLQTGLEPALERLLMVRDIVAVRDVKLYRHLESIGIMPTAHFALSWIMTWCADAINDIDDAARIFDFLLASVDDIDMCAYICASIILSRKGQLLAFGEDIDAAYITLSEFPHTNINVIINNALTLYNASFLFRIMQKSYHCLTELRHRVSETTLTIANTVVPTLEFTRWTALVSSP</sequence>
<keyword evidence="4" id="KW-1185">Reference proteome</keyword>
<dbReference type="PANTHER" id="PTHR20913:SF7">
    <property type="entry name" value="RE60063P"/>
    <property type="match status" value="1"/>
</dbReference>
<dbReference type="InterPro" id="IPR000195">
    <property type="entry name" value="Rab-GAP-TBC_dom"/>
</dbReference>
<reference evidence="3" key="1">
    <citation type="submission" date="2021-06" db="EMBL/GenBank/DDBJ databases">
        <authorList>
            <person name="Kallberg Y."/>
            <person name="Tangrot J."/>
            <person name="Rosling A."/>
        </authorList>
    </citation>
    <scope>NUCLEOTIDE SEQUENCE</scope>
    <source>
        <strain evidence="3">BR232B</strain>
    </source>
</reference>
<evidence type="ECO:0000313" key="4">
    <source>
        <dbReference type="Proteomes" id="UP000789739"/>
    </source>
</evidence>